<keyword evidence="4" id="KW-0804">Transcription</keyword>
<proteinExistence type="inferred from homology"/>
<evidence type="ECO:0000313" key="6">
    <source>
        <dbReference type="EMBL" id="MCM0621554.1"/>
    </source>
</evidence>
<dbReference type="InterPro" id="IPR000847">
    <property type="entry name" value="LysR_HTH_N"/>
</dbReference>
<dbReference type="CDD" id="cd05466">
    <property type="entry name" value="PBP2_LTTR_substrate"/>
    <property type="match status" value="1"/>
</dbReference>
<dbReference type="GO" id="GO:0003700">
    <property type="term" value="F:DNA-binding transcription factor activity"/>
    <property type="evidence" value="ECO:0007669"/>
    <property type="project" value="InterPro"/>
</dbReference>
<dbReference type="Proteomes" id="UP001139485">
    <property type="component" value="Unassembled WGS sequence"/>
</dbReference>
<dbReference type="SUPFAM" id="SSF53850">
    <property type="entry name" value="Periplasmic binding protein-like II"/>
    <property type="match status" value="1"/>
</dbReference>
<dbReference type="InterPro" id="IPR036388">
    <property type="entry name" value="WH-like_DNA-bd_sf"/>
</dbReference>
<dbReference type="SUPFAM" id="SSF46785">
    <property type="entry name" value="Winged helix' DNA-binding domain"/>
    <property type="match status" value="1"/>
</dbReference>
<evidence type="ECO:0000256" key="2">
    <source>
        <dbReference type="ARBA" id="ARBA00023015"/>
    </source>
</evidence>
<dbReference type="Pfam" id="PF03466">
    <property type="entry name" value="LysR_substrate"/>
    <property type="match status" value="1"/>
</dbReference>
<dbReference type="GO" id="GO:0003677">
    <property type="term" value="F:DNA binding"/>
    <property type="evidence" value="ECO:0007669"/>
    <property type="project" value="UniProtKB-KW"/>
</dbReference>
<dbReference type="InterPro" id="IPR005119">
    <property type="entry name" value="LysR_subst-bd"/>
</dbReference>
<dbReference type="Gene3D" id="1.10.10.10">
    <property type="entry name" value="Winged helix-like DNA-binding domain superfamily/Winged helix DNA-binding domain"/>
    <property type="match status" value="1"/>
</dbReference>
<dbReference type="PRINTS" id="PR00039">
    <property type="entry name" value="HTHLYSR"/>
</dbReference>
<sequence>MELRQLRYFLAVADHLSFTRAARELGVAQSALSTQVARLEREVGATLLLRTSRSVRLTQAGEALRLRARSILGQVADAREELAEMGGGRRGVLRLGLTQTASRTTDVLGMLGRFHAAHPDVEIRTVADPSPVMAAAVAAGDLDAAVVGGGGPGTLPAGLEARVLLDEEQVAVLPAAHVLADEDAVPLAALLAAGPLVRFHDSSRARVEVDAALAAHGLAPGRVLEMALLEDVVRCVAHGLGVAIAPRSTVRDLGDAAGPGAVATRPLADADPRHRVSLVVHAETVTPVTQAFLASAFGAAAP</sequence>
<dbReference type="Gene3D" id="3.40.190.290">
    <property type="match status" value="1"/>
</dbReference>
<dbReference type="FunFam" id="1.10.10.10:FF:000001">
    <property type="entry name" value="LysR family transcriptional regulator"/>
    <property type="match status" value="1"/>
</dbReference>
<evidence type="ECO:0000259" key="5">
    <source>
        <dbReference type="PROSITE" id="PS50931"/>
    </source>
</evidence>
<evidence type="ECO:0000256" key="1">
    <source>
        <dbReference type="ARBA" id="ARBA00009437"/>
    </source>
</evidence>
<organism evidence="6 7">
    <name type="scientific">Nocardioides bruguierae</name>
    <dbReference type="NCBI Taxonomy" id="2945102"/>
    <lineage>
        <taxon>Bacteria</taxon>
        <taxon>Bacillati</taxon>
        <taxon>Actinomycetota</taxon>
        <taxon>Actinomycetes</taxon>
        <taxon>Propionibacteriales</taxon>
        <taxon>Nocardioidaceae</taxon>
        <taxon>Nocardioides</taxon>
    </lineage>
</organism>
<dbReference type="PANTHER" id="PTHR30346:SF30">
    <property type="entry name" value="SMALL NEUTRAL PROTEASE REGULATORY PROTEIN"/>
    <property type="match status" value="1"/>
</dbReference>
<gene>
    <name evidence="6" type="ORF">M8330_14775</name>
</gene>
<evidence type="ECO:0000256" key="3">
    <source>
        <dbReference type="ARBA" id="ARBA00023125"/>
    </source>
</evidence>
<reference evidence="6" key="1">
    <citation type="submission" date="2022-05" db="EMBL/GenBank/DDBJ databases">
        <authorList>
            <person name="Tuo L."/>
        </authorList>
    </citation>
    <scope>NUCLEOTIDE SEQUENCE</scope>
    <source>
        <strain evidence="6">BSK12Z-4</strain>
    </source>
</reference>
<keyword evidence="7" id="KW-1185">Reference proteome</keyword>
<dbReference type="EMBL" id="JAMOIL010000019">
    <property type="protein sequence ID" value="MCM0621554.1"/>
    <property type="molecule type" value="Genomic_DNA"/>
</dbReference>
<dbReference type="RefSeq" id="WP_250827959.1">
    <property type="nucleotide sequence ID" value="NZ_JAMOIL010000019.1"/>
</dbReference>
<dbReference type="PANTHER" id="PTHR30346">
    <property type="entry name" value="TRANSCRIPTIONAL DUAL REGULATOR HCAR-RELATED"/>
    <property type="match status" value="1"/>
</dbReference>
<comment type="caution">
    <text evidence="6">The sequence shown here is derived from an EMBL/GenBank/DDBJ whole genome shotgun (WGS) entry which is preliminary data.</text>
</comment>
<accession>A0A9X2DBJ7</accession>
<dbReference type="InterPro" id="IPR036390">
    <property type="entry name" value="WH_DNA-bd_sf"/>
</dbReference>
<dbReference type="GO" id="GO:0032993">
    <property type="term" value="C:protein-DNA complex"/>
    <property type="evidence" value="ECO:0007669"/>
    <property type="project" value="TreeGrafter"/>
</dbReference>
<keyword evidence="3" id="KW-0238">DNA-binding</keyword>
<protein>
    <submittedName>
        <fullName evidence="6">LysR family transcriptional regulator</fullName>
    </submittedName>
</protein>
<dbReference type="Pfam" id="PF00126">
    <property type="entry name" value="HTH_1"/>
    <property type="match status" value="1"/>
</dbReference>
<dbReference type="AlphaFoldDB" id="A0A9X2DBJ7"/>
<evidence type="ECO:0000313" key="7">
    <source>
        <dbReference type="Proteomes" id="UP001139485"/>
    </source>
</evidence>
<keyword evidence="2" id="KW-0805">Transcription regulation</keyword>
<feature type="domain" description="HTH lysR-type" evidence="5">
    <location>
        <begin position="1"/>
        <end position="58"/>
    </location>
</feature>
<evidence type="ECO:0000256" key="4">
    <source>
        <dbReference type="ARBA" id="ARBA00023163"/>
    </source>
</evidence>
<comment type="similarity">
    <text evidence="1">Belongs to the LysR transcriptional regulatory family.</text>
</comment>
<dbReference type="PROSITE" id="PS50931">
    <property type="entry name" value="HTH_LYSR"/>
    <property type="match status" value="1"/>
</dbReference>
<name>A0A9X2DBJ7_9ACTN</name>